<dbReference type="RefSeq" id="WP_124877420.1">
    <property type="nucleotide sequence ID" value="NZ_RQJO01000010.1"/>
</dbReference>
<dbReference type="Proteomes" id="UP000271925">
    <property type="component" value="Unassembled WGS sequence"/>
</dbReference>
<dbReference type="EMBL" id="RQJO01000010">
    <property type="protein sequence ID" value="RRB00958.1"/>
    <property type="molecule type" value="Genomic_DNA"/>
</dbReference>
<evidence type="ECO:0000313" key="1">
    <source>
        <dbReference type="EMBL" id="RRB00958.1"/>
    </source>
</evidence>
<gene>
    <name evidence="1" type="ORF">EHT25_22510</name>
</gene>
<keyword evidence="2" id="KW-1185">Reference proteome</keyword>
<reference evidence="1 2" key="1">
    <citation type="submission" date="2018-11" db="EMBL/GenBank/DDBJ databases">
        <authorList>
            <person name="Zhou Z."/>
            <person name="Wang G."/>
        </authorList>
    </citation>
    <scope>NUCLEOTIDE SEQUENCE [LARGE SCALE GENOMIC DNA]</scope>
    <source>
        <strain evidence="1 2">KCTC52004</strain>
    </source>
</reference>
<proteinExistence type="predicted"/>
<dbReference type="AlphaFoldDB" id="A0A3P1BIU7"/>
<comment type="caution">
    <text evidence="1">The sequence shown here is derived from an EMBL/GenBank/DDBJ whole genome shotgun (WGS) entry which is preliminary data.</text>
</comment>
<dbReference type="OrthoDB" id="652507at2"/>
<evidence type="ECO:0000313" key="2">
    <source>
        <dbReference type="Proteomes" id="UP000271925"/>
    </source>
</evidence>
<sequence>MRYLIILVFLGLFGLHSCEVPSGKPVDPTSPVTTVYTIKAGDNYADHNDLAFTAKTTLSFSVIFDNSAIYTSKIPENQHDINKLYGFSDCDAQHNTASARFGWNWRDNALRIYAYCYRNGQRVSEELGTVELNKPTDYQLSIVGGNYVFTFKGKETVIARGCTTVESNKRYRLYPYFGGDETAPHTITISITEK</sequence>
<organism evidence="1 2">
    <name type="scientific">Larkinella rosea</name>
    <dbReference type="NCBI Taxonomy" id="2025312"/>
    <lineage>
        <taxon>Bacteria</taxon>
        <taxon>Pseudomonadati</taxon>
        <taxon>Bacteroidota</taxon>
        <taxon>Cytophagia</taxon>
        <taxon>Cytophagales</taxon>
        <taxon>Spirosomataceae</taxon>
        <taxon>Larkinella</taxon>
    </lineage>
</organism>
<protein>
    <submittedName>
        <fullName evidence="1">Uncharacterized protein</fullName>
    </submittedName>
</protein>
<name>A0A3P1BIU7_9BACT</name>
<accession>A0A3P1BIU7</accession>